<evidence type="ECO:0000256" key="3">
    <source>
        <dbReference type="ARBA" id="ARBA00023326"/>
    </source>
</evidence>
<evidence type="ECO:0000256" key="4">
    <source>
        <dbReference type="RuleBase" id="RU000509"/>
    </source>
</evidence>
<dbReference type="InterPro" id="IPR017853">
    <property type="entry name" value="GH"/>
</dbReference>
<dbReference type="SUPFAM" id="SSF51445">
    <property type="entry name" value="(Trans)glycosidases"/>
    <property type="match status" value="1"/>
</dbReference>
<sequence length="184" mass="20253">MPIASPSTPTFSPSFCRKTRSDSTRFVKTSTVRFRPTRPPSHRPLTISARLNSSTTSNGFVSPDNNNNNDGELQHGVSLSRRHRRGGSPVFVTLPADAVTGSGQVRRRKLMAQSFRALAAAGVEGVVMEVWWGVVEREGPRVYDWGGYGEILAMARRYGLKVRAALAFHQCGTGPGDPFWLVFF</sequence>
<evidence type="ECO:0000313" key="7">
    <source>
        <dbReference type="Proteomes" id="UP000823749"/>
    </source>
</evidence>
<keyword evidence="2 4" id="KW-0119">Carbohydrate metabolism</keyword>
<dbReference type="Gene3D" id="3.20.20.80">
    <property type="entry name" value="Glycosidases"/>
    <property type="match status" value="1"/>
</dbReference>
<comment type="similarity">
    <text evidence="1 4">Belongs to the glycosyl hydrolase 14 family.</text>
</comment>
<dbReference type="Pfam" id="PF01373">
    <property type="entry name" value="Glyco_hydro_14"/>
    <property type="match status" value="1"/>
</dbReference>
<evidence type="ECO:0000256" key="2">
    <source>
        <dbReference type="ARBA" id="ARBA00023277"/>
    </source>
</evidence>
<organism evidence="6 7">
    <name type="scientific">Rhododendron griersonianum</name>
    <dbReference type="NCBI Taxonomy" id="479676"/>
    <lineage>
        <taxon>Eukaryota</taxon>
        <taxon>Viridiplantae</taxon>
        <taxon>Streptophyta</taxon>
        <taxon>Embryophyta</taxon>
        <taxon>Tracheophyta</taxon>
        <taxon>Spermatophyta</taxon>
        <taxon>Magnoliopsida</taxon>
        <taxon>eudicotyledons</taxon>
        <taxon>Gunneridae</taxon>
        <taxon>Pentapetalae</taxon>
        <taxon>asterids</taxon>
        <taxon>Ericales</taxon>
        <taxon>Ericaceae</taxon>
        <taxon>Ericoideae</taxon>
        <taxon>Rhodoreae</taxon>
        <taxon>Rhododendron</taxon>
    </lineage>
</organism>
<evidence type="ECO:0000256" key="5">
    <source>
        <dbReference type="SAM" id="MobiDB-lite"/>
    </source>
</evidence>
<feature type="region of interest" description="Disordered" evidence="5">
    <location>
        <begin position="31"/>
        <end position="78"/>
    </location>
</feature>
<keyword evidence="4" id="KW-0326">Glycosidase</keyword>
<keyword evidence="3 4" id="KW-0624">Polysaccharide degradation</keyword>
<dbReference type="GO" id="GO:0016161">
    <property type="term" value="F:beta-amylase activity"/>
    <property type="evidence" value="ECO:0007669"/>
    <property type="project" value="UniProtKB-EC"/>
</dbReference>
<dbReference type="PRINTS" id="PR00750">
    <property type="entry name" value="BETAAMYLASE"/>
</dbReference>
<keyword evidence="7" id="KW-1185">Reference proteome</keyword>
<dbReference type="PANTHER" id="PTHR31352">
    <property type="entry name" value="BETA-AMYLASE 1, CHLOROPLASTIC"/>
    <property type="match status" value="1"/>
</dbReference>
<dbReference type="AlphaFoldDB" id="A0AAV6JGH7"/>
<dbReference type="InterPro" id="IPR001554">
    <property type="entry name" value="Glyco_hydro_14"/>
</dbReference>
<feature type="compositionally biased region" description="Polar residues" evidence="5">
    <location>
        <begin position="49"/>
        <end position="71"/>
    </location>
</feature>
<dbReference type="EC" id="3.2.1.2" evidence="4"/>
<keyword evidence="4" id="KW-0378">Hydrolase</keyword>
<comment type="catalytic activity">
    <reaction evidence="4">
        <text>Hydrolysis of (1-&gt;4)-alpha-D-glucosidic linkages in polysaccharides so as to remove successive maltose units from the non-reducing ends of the chains.</text>
        <dbReference type="EC" id="3.2.1.2"/>
    </reaction>
</comment>
<reference evidence="6" key="1">
    <citation type="submission" date="2020-08" db="EMBL/GenBank/DDBJ databases">
        <title>Plant Genome Project.</title>
        <authorList>
            <person name="Zhang R.-G."/>
        </authorList>
    </citation>
    <scope>NUCLEOTIDE SEQUENCE</scope>
    <source>
        <strain evidence="6">WSP0</strain>
        <tissue evidence="6">Leaf</tissue>
    </source>
</reference>
<protein>
    <recommendedName>
        <fullName evidence="4">Beta-amylase</fullName>
        <ecNumber evidence="4">3.2.1.2</ecNumber>
    </recommendedName>
</protein>
<dbReference type="GO" id="GO:0000272">
    <property type="term" value="P:polysaccharide catabolic process"/>
    <property type="evidence" value="ECO:0007669"/>
    <property type="project" value="UniProtKB-KW"/>
</dbReference>
<evidence type="ECO:0000313" key="6">
    <source>
        <dbReference type="EMBL" id="KAG5539482.1"/>
    </source>
</evidence>
<gene>
    <name evidence="6" type="ORF">RHGRI_019883</name>
</gene>
<evidence type="ECO:0000256" key="1">
    <source>
        <dbReference type="ARBA" id="ARBA00005652"/>
    </source>
</evidence>
<comment type="caution">
    <text evidence="6">The sequence shown here is derived from an EMBL/GenBank/DDBJ whole genome shotgun (WGS) entry which is preliminary data.</text>
</comment>
<dbReference type="EMBL" id="JACTNZ010000007">
    <property type="protein sequence ID" value="KAG5539482.1"/>
    <property type="molecule type" value="Genomic_DNA"/>
</dbReference>
<proteinExistence type="inferred from homology"/>
<name>A0AAV6JGH7_9ERIC</name>
<accession>A0AAV6JGH7</accession>
<dbReference type="Proteomes" id="UP000823749">
    <property type="component" value="Chromosome 7"/>
</dbReference>
<dbReference type="PANTHER" id="PTHR31352:SF7">
    <property type="entry name" value="BETA-AMYLASE"/>
    <property type="match status" value="1"/>
</dbReference>